<name>A0AAD6HKX1_9EURO</name>
<accession>A0AAD6HKX1</accession>
<comment type="caution">
    <text evidence="1">The sequence shown here is derived from an EMBL/GenBank/DDBJ whole genome shotgun (WGS) entry which is preliminary data.</text>
</comment>
<organism evidence="1 2">
    <name type="scientific">Penicillium malachiteum</name>
    <dbReference type="NCBI Taxonomy" id="1324776"/>
    <lineage>
        <taxon>Eukaryota</taxon>
        <taxon>Fungi</taxon>
        <taxon>Dikarya</taxon>
        <taxon>Ascomycota</taxon>
        <taxon>Pezizomycotina</taxon>
        <taxon>Eurotiomycetes</taxon>
        <taxon>Eurotiomycetidae</taxon>
        <taxon>Eurotiales</taxon>
        <taxon>Aspergillaceae</taxon>
        <taxon>Penicillium</taxon>
    </lineage>
</organism>
<keyword evidence="2" id="KW-1185">Reference proteome</keyword>
<sequence length="309" mass="36050">MEWQKLHTVFHHELLDQVYALARQDPRILQNETIRMIKNEKTQTSMDQKYAVDFGVYQHWTAESPDWMRLLTNLYWRMYRQATAWALFCHLLHQDMASLSCLTPSMNLLQVSAHTENVTRLLYCFPFVRMLFEHPFALNIPCQNAYFYADIDWLATVISRHGAKIPDLIAEIEASKIIGNIDQDKYFQCTSSLFPKMKIHKRERDNEDRDSGWDTDDTNEIFGFWLPHGLSKQQNLRQLELQNLIKRANDAMLSYNDTVWNSTAVLMVSLGSLKTAGAPAVELLSGESLLPDVDGGRREYEDHVWNCWN</sequence>
<reference evidence="1" key="1">
    <citation type="journal article" date="2023" name="IMA Fungus">
        <title>Comparative genomic study of the Penicillium genus elucidates a diverse pangenome and 15 lateral gene transfer events.</title>
        <authorList>
            <person name="Petersen C."/>
            <person name="Sorensen T."/>
            <person name="Nielsen M.R."/>
            <person name="Sondergaard T.E."/>
            <person name="Sorensen J.L."/>
            <person name="Fitzpatrick D.A."/>
            <person name="Frisvad J.C."/>
            <person name="Nielsen K.L."/>
        </authorList>
    </citation>
    <scope>NUCLEOTIDE SEQUENCE</scope>
    <source>
        <strain evidence="1">IBT 17514</strain>
    </source>
</reference>
<reference evidence="1" key="2">
    <citation type="submission" date="2023-01" db="EMBL/GenBank/DDBJ databases">
        <authorList>
            <person name="Petersen C."/>
        </authorList>
    </citation>
    <scope>NUCLEOTIDE SEQUENCE</scope>
    <source>
        <strain evidence="1">IBT 17514</strain>
    </source>
</reference>
<dbReference type="EMBL" id="JAQJAN010000008">
    <property type="protein sequence ID" value="KAJ5724855.1"/>
    <property type="molecule type" value="Genomic_DNA"/>
</dbReference>
<proteinExistence type="predicted"/>
<dbReference type="Proteomes" id="UP001215712">
    <property type="component" value="Unassembled WGS sequence"/>
</dbReference>
<protein>
    <submittedName>
        <fullName evidence="1">Uncharacterized protein</fullName>
    </submittedName>
</protein>
<gene>
    <name evidence="1" type="ORF">N7493_006583</name>
</gene>
<evidence type="ECO:0000313" key="2">
    <source>
        <dbReference type="Proteomes" id="UP001215712"/>
    </source>
</evidence>
<dbReference type="AlphaFoldDB" id="A0AAD6HKX1"/>
<evidence type="ECO:0000313" key="1">
    <source>
        <dbReference type="EMBL" id="KAJ5724855.1"/>
    </source>
</evidence>